<dbReference type="SUPFAM" id="SSF46785">
    <property type="entry name" value="Winged helix' DNA-binding domain"/>
    <property type="match status" value="1"/>
</dbReference>
<keyword evidence="1" id="KW-0238">DNA-binding</keyword>
<accession>A0A5D4QVJ6</accession>
<organism evidence="3 4">
    <name type="scientific">Bacillus infantis</name>
    <dbReference type="NCBI Taxonomy" id="324767"/>
    <lineage>
        <taxon>Bacteria</taxon>
        <taxon>Bacillati</taxon>
        <taxon>Bacillota</taxon>
        <taxon>Bacilli</taxon>
        <taxon>Bacillales</taxon>
        <taxon>Bacillaceae</taxon>
        <taxon>Bacillus</taxon>
    </lineage>
</organism>
<dbReference type="GO" id="GO:0003677">
    <property type="term" value="F:DNA binding"/>
    <property type="evidence" value="ECO:0007669"/>
    <property type="project" value="UniProtKB-KW"/>
</dbReference>
<dbReference type="EMBL" id="VTER01000017">
    <property type="protein sequence ID" value="TYS41911.1"/>
    <property type="molecule type" value="Genomic_DNA"/>
</dbReference>
<dbReference type="PANTHER" id="PTHR33164:SF67">
    <property type="entry name" value="TRANSCRIPTIONAL REGULATOR, MARR FAMILY"/>
    <property type="match status" value="1"/>
</dbReference>
<dbReference type="GO" id="GO:0003700">
    <property type="term" value="F:DNA-binding transcription factor activity"/>
    <property type="evidence" value="ECO:0007669"/>
    <property type="project" value="InterPro"/>
</dbReference>
<dbReference type="AlphaFoldDB" id="A0A5D4QVJ6"/>
<gene>
    <name evidence="3" type="ORF">FZD51_23630</name>
</gene>
<reference evidence="3 4" key="1">
    <citation type="submission" date="2019-08" db="EMBL/GenBank/DDBJ databases">
        <title>Bacillus genomes from the desert of Cuatro Cienegas, Coahuila.</title>
        <authorList>
            <person name="Olmedo-Alvarez G."/>
        </authorList>
    </citation>
    <scope>NUCLEOTIDE SEQUENCE [LARGE SCALE GENOMIC DNA]</scope>
    <source>
        <strain evidence="3 4">CH446_14T</strain>
    </source>
</reference>
<dbReference type="Gene3D" id="1.10.10.10">
    <property type="entry name" value="Winged helix-like DNA-binding domain superfamily/Winged helix DNA-binding domain"/>
    <property type="match status" value="1"/>
</dbReference>
<comment type="caution">
    <text evidence="3">The sequence shown here is derived from an EMBL/GenBank/DDBJ whole genome shotgun (WGS) entry which is preliminary data.</text>
</comment>
<protein>
    <submittedName>
        <fullName evidence="3">MarR family transcriptional regulator</fullName>
    </submittedName>
</protein>
<dbReference type="InterPro" id="IPR036388">
    <property type="entry name" value="WH-like_DNA-bd_sf"/>
</dbReference>
<evidence type="ECO:0000313" key="4">
    <source>
        <dbReference type="Proteomes" id="UP000322139"/>
    </source>
</evidence>
<dbReference type="InterPro" id="IPR039422">
    <property type="entry name" value="MarR/SlyA-like"/>
</dbReference>
<sequence length="144" mass="15850">MEAGGIPISRNRLIYDLIASVRGTVKKSKADFHDLFDGYIPFNEFLILRKLTEKGESKVSLLAGALGVSSSHITAVSEKLLSKGLIVRGGSDQDRRIVCLSLTAEGRKMAAELEQVSKDYFEEKLRDLSDKELALTSSLLGRIH</sequence>
<evidence type="ECO:0000256" key="1">
    <source>
        <dbReference type="ARBA" id="ARBA00023125"/>
    </source>
</evidence>
<dbReference type="SMART" id="SM00347">
    <property type="entry name" value="HTH_MARR"/>
    <property type="match status" value="1"/>
</dbReference>
<dbReference type="PROSITE" id="PS50995">
    <property type="entry name" value="HTH_MARR_2"/>
    <property type="match status" value="1"/>
</dbReference>
<proteinExistence type="predicted"/>
<dbReference type="InterPro" id="IPR000835">
    <property type="entry name" value="HTH_MarR-typ"/>
</dbReference>
<evidence type="ECO:0000259" key="2">
    <source>
        <dbReference type="PROSITE" id="PS50995"/>
    </source>
</evidence>
<dbReference type="PRINTS" id="PR00598">
    <property type="entry name" value="HTHMARR"/>
</dbReference>
<evidence type="ECO:0000313" key="3">
    <source>
        <dbReference type="EMBL" id="TYS41911.1"/>
    </source>
</evidence>
<dbReference type="GO" id="GO:0006950">
    <property type="term" value="P:response to stress"/>
    <property type="evidence" value="ECO:0007669"/>
    <property type="project" value="TreeGrafter"/>
</dbReference>
<feature type="domain" description="HTH marR-type" evidence="2">
    <location>
        <begin position="10"/>
        <end position="144"/>
    </location>
</feature>
<dbReference type="Pfam" id="PF01047">
    <property type="entry name" value="MarR"/>
    <property type="match status" value="1"/>
</dbReference>
<name>A0A5D4QVJ6_9BACI</name>
<dbReference type="Proteomes" id="UP000322139">
    <property type="component" value="Unassembled WGS sequence"/>
</dbReference>
<dbReference type="PANTHER" id="PTHR33164">
    <property type="entry name" value="TRANSCRIPTIONAL REGULATOR, MARR FAMILY"/>
    <property type="match status" value="1"/>
</dbReference>
<dbReference type="InterPro" id="IPR036390">
    <property type="entry name" value="WH_DNA-bd_sf"/>
</dbReference>